<dbReference type="InterPro" id="IPR050108">
    <property type="entry name" value="CDK"/>
</dbReference>
<dbReference type="Gene3D" id="1.10.510.10">
    <property type="entry name" value="Transferase(Phosphotransferase) domain 1"/>
    <property type="match status" value="1"/>
</dbReference>
<accession>A0A9J6FD48</accession>
<protein>
    <recommendedName>
        <fullName evidence="2">cyclin-dependent kinase</fullName>
        <ecNumber evidence="2">2.7.11.22</ecNumber>
    </recommendedName>
</protein>
<evidence type="ECO:0000256" key="2">
    <source>
        <dbReference type="ARBA" id="ARBA00012425"/>
    </source>
</evidence>
<keyword evidence="3" id="KW-0723">Serine/threonine-protein kinase</keyword>
<keyword evidence="5" id="KW-0547">Nucleotide-binding</keyword>
<dbReference type="OrthoDB" id="1732493at2759"/>
<keyword evidence="11" id="KW-1185">Reference proteome</keyword>
<dbReference type="Proteomes" id="UP000821853">
    <property type="component" value="Chromosome 1"/>
</dbReference>
<dbReference type="EMBL" id="JABSTR010000001">
    <property type="protein sequence ID" value="KAH9360036.1"/>
    <property type="molecule type" value="Genomic_DNA"/>
</dbReference>
<dbReference type="GO" id="GO:0005634">
    <property type="term" value="C:nucleus"/>
    <property type="evidence" value="ECO:0007669"/>
    <property type="project" value="TreeGrafter"/>
</dbReference>
<keyword evidence="4" id="KW-0808">Transferase</keyword>
<dbReference type="Pfam" id="PF00069">
    <property type="entry name" value="Pkinase"/>
    <property type="match status" value="1"/>
</dbReference>
<evidence type="ECO:0000256" key="5">
    <source>
        <dbReference type="ARBA" id="ARBA00022741"/>
    </source>
</evidence>
<dbReference type="InterPro" id="IPR008271">
    <property type="entry name" value="Ser/Thr_kinase_AS"/>
</dbReference>
<dbReference type="GO" id="GO:0030332">
    <property type="term" value="F:cyclin binding"/>
    <property type="evidence" value="ECO:0007669"/>
    <property type="project" value="TreeGrafter"/>
</dbReference>
<feature type="region of interest" description="Disordered" evidence="8">
    <location>
        <begin position="19"/>
        <end position="52"/>
    </location>
</feature>
<dbReference type="AlphaFoldDB" id="A0A9J6FD48"/>
<dbReference type="Gene3D" id="3.30.200.20">
    <property type="entry name" value="Phosphorylase Kinase, domain 1"/>
    <property type="match status" value="1"/>
</dbReference>
<dbReference type="PANTHER" id="PTHR24056:SF254">
    <property type="entry name" value="CYCLIN-DEPENDENT KINASE 2"/>
    <property type="match status" value="1"/>
</dbReference>
<evidence type="ECO:0000256" key="7">
    <source>
        <dbReference type="ARBA" id="ARBA00022840"/>
    </source>
</evidence>
<evidence type="ECO:0000313" key="10">
    <source>
        <dbReference type="EMBL" id="KAH9360036.1"/>
    </source>
</evidence>
<dbReference type="SMART" id="SM00220">
    <property type="entry name" value="S_TKc"/>
    <property type="match status" value="1"/>
</dbReference>
<name>A0A9J6FD48_HAELO</name>
<evidence type="ECO:0000256" key="1">
    <source>
        <dbReference type="ARBA" id="ARBA00006485"/>
    </source>
</evidence>
<dbReference type="PROSITE" id="PS50011">
    <property type="entry name" value="PROTEIN_KINASE_DOM"/>
    <property type="match status" value="1"/>
</dbReference>
<comment type="caution">
    <text evidence="10">The sequence shown here is derived from an EMBL/GenBank/DDBJ whole genome shotgun (WGS) entry which is preliminary data.</text>
</comment>
<dbReference type="GO" id="GO:0007165">
    <property type="term" value="P:signal transduction"/>
    <property type="evidence" value="ECO:0007669"/>
    <property type="project" value="TreeGrafter"/>
</dbReference>
<dbReference type="GO" id="GO:0005737">
    <property type="term" value="C:cytoplasm"/>
    <property type="evidence" value="ECO:0007669"/>
    <property type="project" value="TreeGrafter"/>
</dbReference>
<dbReference type="GO" id="GO:0004693">
    <property type="term" value="F:cyclin-dependent protein serine/threonine kinase activity"/>
    <property type="evidence" value="ECO:0007669"/>
    <property type="project" value="UniProtKB-EC"/>
</dbReference>
<evidence type="ECO:0000256" key="8">
    <source>
        <dbReference type="SAM" id="MobiDB-lite"/>
    </source>
</evidence>
<dbReference type="EC" id="2.7.11.22" evidence="2"/>
<dbReference type="VEuPathDB" id="VectorBase:HLOH_057872"/>
<evidence type="ECO:0000256" key="3">
    <source>
        <dbReference type="ARBA" id="ARBA00022527"/>
    </source>
</evidence>
<organism evidence="10 11">
    <name type="scientific">Haemaphysalis longicornis</name>
    <name type="common">Bush tick</name>
    <dbReference type="NCBI Taxonomy" id="44386"/>
    <lineage>
        <taxon>Eukaryota</taxon>
        <taxon>Metazoa</taxon>
        <taxon>Ecdysozoa</taxon>
        <taxon>Arthropoda</taxon>
        <taxon>Chelicerata</taxon>
        <taxon>Arachnida</taxon>
        <taxon>Acari</taxon>
        <taxon>Parasitiformes</taxon>
        <taxon>Ixodida</taxon>
        <taxon>Ixodoidea</taxon>
        <taxon>Ixodidae</taxon>
        <taxon>Haemaphysalinae</taxon>
        <taxon>Haemaphysalis</taxon>
    </lineage>
</organism>
<evidence type="ECO:0000259" key="9">
    <source>
        <dbReference type="PROSITE" id="PS50011"/>
    </source>
</evidence>
<dbReference type="InterPro" id="IPR011009">
    <property type="entry name" value="Kinase-like_dom_sf"/>
</dbReference>
<dbReference type="GO" id="GO:0000307">
    <property type="term" value="C:cyclin-dependent protein kinase holoenzyme complex"/>
    <property type="evidence" value="ECO:0007669"/>
    <property type="project" value="TreeGrafter"/>
</dbReference>
<evidence type="ECO:0000313" key="11">
    <source>
        <dbReference type="Proteomes" id="UP000821853"/>
    </source>
</evidence>
<sequence>MAQCQQTNTLILNRLDHFESQSTPSLSRSSRKEKPYHRLTTTDTADKDLSTSLHGATRPADYISVLKPSWKTDAMKSFHKSKKSATEDTASCTRVTTRTPGRYVALKGIHLEYEDQGVPSTAIREVSILKELRHQHVATEDLCLVLEYMDEDLKMHLDKARLRGAPLALHLVKSYLWQLMQGIVYVHSRRIVHRDLKPQNVLINVQGILKLADFGLARTEVMALWLRAPEIVLGARICTDSVDMWSIGCIFAETLMLRALFPGVLPRWEPLSLVKIITGLDADGEDLIRKLLVANPADRLSAKDALGHRYFRDITI</sequence>
<dbReference type="GO" id="GO:0010468">
    <property type="term" value="P:regulation of gene expression"/>
    <property type="evidence" value="ECO:0007669"/>
    <property type="project" value="TreeGrafter"/>
</dbReference>
<dbReference type="PANTHER" id="PTHR24056">
    <property type="entry name" value="CELL DIVISION PROTEIN KINASE"/>
    <property type="match status" value="1"/>
</dbReference>
<dbReference type="SUPFAM" id="SSF56112">
    <property type="entry name" value="Protein kinase-like (PK-like)"/>
    <property type="match status" value="1"/>
</dbReference>
<reference evidence="10 11" key="1">
    <citation type="journal article" date="2020" name="Cell">
        <title>Large-Scale Comparative Analyses of Tick Genomes Elucidate Their Genetic Diversity and Vector Capacities.</title>
        <authorList>
            <consortium name="Tick Genome and Microbiome Consortium (TIGMIC)"/>
            <person name="Jia N."/>
            <person name="Wang J."/>
            <person name="Shi W."/>
            <person name="Du L."/>
            <person name="Sun Y."/>
            <person name="Zhan W."/>
            <person name="Jiang J.F."/>
            <person name="Wang Q."/>
            <person name="Zhang B."/>
            <person name="Ji P."/>
            <person name="Bell-Sakyi L."/>
            <person name="Cui X.M."/>
            <person name="Yuan T.T."/>
            <person name="Jiang B.G."/>
            <person name="Yang W.F."/>
            <person name="Lam T.T."/>
            <person name="Chang Q.C."/>
            <person name="Ding S.J."/>
            <person name="Wang X.J."/>
            <person name="Zhu J.G."/>
            <person name="Ruan X.D."/>
            <person name="Zhao L."/>
            <person name="Wei J.T."/>
            <person name="Ye R.Z."/>
            <person name="Que T.C."/>
            <person name="Du C.H."/>
            <person name="Zhou Y.H."/>
            <person name="Cheng J.X."/>
            <person name="Dai P.F."/>
            <person name="Guo W.B."/>
            <person name="Han X.H."/>
            <person name="Huang E.J."/>
            <person name="Li L.F."/>
            <person name="Wei W."/>
            <person name="Gao Y.C."/>
            <person name="Liu J.Z."/>
            <person name="Shao H.Z."/>
            <person name="Wang X."/>
            <person name="Wang C.C."/>
            <person name="Yang T.C."/>
            <person name="Huo Q.B."/>
            <person name="Li W."/>
            <person name="Chen H.Y."/>
            <person name="Chen S.E."/>
            <person name="Zhou L.G."/>
            <person name="Ni X.B."/>
            <person name="Tian J.H."/>
            <person name="Sheng Y."/>
            <person name="Liu T."/>
            <person name="Pan Y.S."/>
            <person name="Xia L.Y."/>
            <person name="Li J."/>
            <person name="Zhao F."/>
            <person name="Cao W.C."/>
        </authorList>
    </citation>
    <scope>NUCLEOTIDE SEQUENCE [LARGE SCALE GENOMIC DNA]</scope>
    <source>
        <strain evidence="10">HaeL-2018</strain>
    </source>
</reference>
<proteinExistence type="inferred from homology"/>
<keyword evidence="7" id="KW-0067">ATP-binding</keyword>
<dbReference type="GO" id="GO:0005524">
    <property type="term" value="F:ATP binding"/>
    <property type="evidence" value="ECO:0007669"/>
    <property type="project" value="UniProtKB-KW"/>
</dbReference>
<dbReference type="InterPro" id="IPR000719">
    <property type="entry name" value="Prot_kinase_dom"/>
</dbReference>
<feature type="domain" description="Protein kinase" evidence="9">
    <location>
        <begin position="78"/>
        <end position="311"/>
    </location>
</feature>
<gene>
    <name evidence="10" type="ORF">HPB48_018480</name>
</gene>
<evidence type="ECO:0000256" key="4">
    <source>
        <dbReference type="ARBA" id="ARBA00022679"/>
    </source>
</evidence>
<evidence type="ECO:0000256" key="6">
    <source>
        <dbReference type="ARBA" id="ARBA00022777"/>
    </source>
</evidence>
<comment type="similarity">
    <text evidence="1">Belongs to the protein kinase superfamily. CMGC Ser/Thr protein kinase family. CDC2/CDKX subfamily.</text>
</comment>
<dbReference type="PROSITE" id="PS00108">
    <property type="entry name" value="PROTEIN_KINASE_ST"/>
    <property type="match status" value="1"/>
</dbReference>
<dbReference type="GO" id="GO:0000082">
    <property type="term" value="P:G1/S transition of mitotic cell cycle"/>
    <property type="evidence" value="ECO:0007669"/>
    <property type="project" value="TreeGrafter"/>
</dbReference>
<dbReference type="GO" id="GO:0010389">
    <property type="term" value="P:regulation of G2/M transition of mitotic cell cycle"/>
    <property type="evidence" value="ECO:0007669"/>
    <property type="project" value="TreeGrafter"/>
</dbReference>
<keyword evidence="6" id="KW-0418">Kinase</keyword>